<dbReference type="RefSeq" id="WP_098143048.1">
    <property type="nucleotide sequence ID" value="NZ_PDDV01000013.1"/>
</dbReference>
<gene>
    <name evidence="1" type="ORF">CRM76_10335</name>
</gene>
<sequence length="299" mass="32576">MNRERIGLLCGTGIGLLFSLCALAELPSLVQFGGVTPRFSLAPNETLAEQRLTLPLTCAPACQHTRLRWERVGLPIPGSPTARHYRFFSALPGIGIALDTRETTPDDPNLTLSLFAIGTRHQTGRLDPTRPLLRWYLEPLDGDSTQPLQSGAIYVAAEIHAGTCAPQQRDLTVQMPPVDIARLKRLEVGEPLTQGAESVQLAIRCTPGVAEGFTLHFLGRHPNDLPQLLSASRGVGFIVTLADRQPEQAVRWSGEEGYDDAIPDSGSVDLQLHLYYARSGEPLIPGDVSARGIFLLSYR</sequence>
<reference evidence="1" key="1">
    <citation type="submission" date="2017-09" db="EMBL/GenBank/DDBJ databases">
        <title>FDA dAtabase for Regulatory Grade micrObial Sequences (FDA-ARGOS): Supporting development and validation of Infectious Disease Dx tests.</title>
        <authorList>
            <person name="Campos J."/>
            <person name="Goldberg B."/>
            <person name="Tallon L.J."/>
            <person name="Sadzewicz L."/>
            <person name="Ott S."/>
            <person name="Zhao X."/>
            <person name="Nagaraj S."/>
            <person name="Vavikolanu K."/>
            <person name="Aluvathingal J."/>
            <person name="Nadendla S."/>
            <person name="Geyer C."/>
            <person name="Nandy P."/>
            <person name="Hobson J."/>
            <person name="Sichtig H."/>
        </authorList>
    </citation>
    <scope>NUCLEOTIDE SEQUENCE</scope>
    <source>
        <strain evidence="1">FDAARGOS_370</strain>
    </source>
</reference>
<protein>
    <submittedName>
        <fullName evidence="1">Fimbrial protein</fullName>
    </submittedName>
</protein>
<comment type="caution">
    <text evidence="1">The sequence shown here is derived from an EMBL/GenBank/DDBJ whole genome shotgun (WGS) entry which is preliminary data.</text>
</comment>
<proteinExistence type="predicted"/>
<dbReference type="STRING" id="636.AAW15_05855"/>
<dbReference type="SUPFAM" id="SSF49401">
    <property type="entry name" value="Bacterial adhesins"/>
    <property type="match status" value="1"/>
</dbReference>
<dbReference type="InterPro" id="IPR008966">
    <property type="entry name" value="Adhesion_dom_sf"/>
</dbReference>
<name>A0A2A7U234_EDWTA</name>
<dbReference type="AlphaFoldDB" id="A0A2A7U234"/>
<evidence type="ECO:0000313" key="1">
    <source>
        <dbReference type="EMBL" id="PEH72293.1"/>
    </source>
</evidence>
<dbReference type="EMBL" id="PDDV01000013">
    <property type="protein sequence ID" value="PEH72293.1"/>
    <property type="molecule type" value="Genomic_DNA"/>
</dbReference>
<organism evidence="1">
    <name type="scientific">Edwardsiella tarda</name>
    <dbReference type="NCBI Taxonomy" id="636"/>
    <lineage>
        <taxon>Bacteria</taxon>
        <taxon>Pseudomonadati</taxon>
        <taxon>Pseudomonadota</taxon>
        <taxon>Gammaproteobacteria</taxon>
        <taxon>Enterobacterales</taxon>
        <taxon>Hafniaceae</taxon>
        <taxon>Edwardsiella</taxon>
    </lineage>
</organism>
<dbReference type="Proteomes" id="UP000219788">
    <property type="component" value="Unassembled WGS sequence"/>
</dbReference>
<accession>A0A2A7U234</accession>
<dbReference type="Gene3D" id="2.60.40.1090">
    <property type="entry name" value="Fimbrial-type adhesion domain"/>
    <property type="match status" value="1"/>
</dbReference>
<dbReference type="GO" id="GO:0009289">
    <property type="term" value="C:pilus"/>
    <property type="evidence" value="ECO:0007669"/>
    <property type="project" value="InterPro"/>
</dbReference>
<dbReference type="GO" id="GO:0007155">
    <property type="term" value="P:cell adhesion"/>
    <property type="evidence" value="ECO:0007669"/>
    <property type="project" value="InterPro"/>
</dbReference>
<dbReference type="InterPro" id="IPR036937">
    <property type="entry name" value="Adhesion_dom_fimbrial_sf"/>
</dbReference>